<keyword evidence="2" id="KW-1185">Reference proteome</keyword>
<feature type="non-terminal residue" evidence="1">
    <location>
        <position position="126"/>
    </location>
</feature>
<comment type="caution">
    <text evidence="1">The sequence shown here is derived from an EMBL/GenBank/DDBJ whole genome shotgun (WGS) entry which is preliminary data.</text>
</comment>
<name>A0A392PE39_9FABA</name>
<organism evidence="1 2">
    <name type="scientific">Trifolium medium</name>
    <dbReference type="NCBI Taxonomy" id="97028"/>
    <lineage>
        <taxon>Eukaryota</taxon>
        <taxon>Viridiplantae</taxon>
        <taxon>Streptophyta</taxon>
        <taxon>Embryophyta</taxon>
        <taxon>Tracheophyta</taxon>
        <taxon>Spermatophyta</taxon>
        <taxon>Magnoliopsida</taxon>
        <taxon>eudicotyledons</taxon>
        <taxon>Gunneridae</taxon>
        <taxon>Pentapetalae</taxon>
        <taxon>rosids</taxon>
        <taxon>fabids</taxon>
        <taxon>Fabales</taxon>
        <taxon>Fabaceae</taxon>
        <taxon>Papilionoideae</taxon>
        <taxon>50 kb inversion clade</taxon>
        <taxon>NPAAA clade</taxon>
        <taxon>Hologalegina</taxon>
        <taxon>IRL clade</taxon>
        <taxon>Trifolieae</taxon>
        <taxon>Trifolium</taxon>
    </lineage>
</organism>
<evidence type="ECO:0000313" key="2">
    <source>
        <dbReference type="Proteomes" id="UP000265520"/>
    </source>
</evidence>
<evidence type="ECO:0000313" key="1">
    <source>
        <dbReference type="EMBL" id="MCI10373.1"/>
    </source>
</evidence>
<proteinExistence type="predicted"/>
<dbReference type="AlphaFoldDB" id="A0A392PE39"/>
<dbReference type="Proteomes" id="UP000265520">
    <property type="component" value="Unassembled WGS sequence"/>
</dbReference>
<sequence>MSVDDEHNKLYFKQLLSYFLVEQFLLCASDAKTLRSSSWVFVKDLEAFEQINWAKAVFDHLCESLKDLKEKMRKPGQHCFKGAAPALIYERIPSMRPPVKFSDPPIQKYSAQRSVVLNLDKLTAEQ</sequence>
<protein>
    <submittedName>
        <fullName evidence="1">Uncharacterized protein</fullName>
    </submittedName>
</protein>
<reference evidence="1 2" key="1">
    <citation type="journal article" date="2018" name="Front. Plant Sci.">
        <title>Red Clover (Trifolium pratense) and Zigzag Clover (T. medium) - A Picture of Genomic Similarities and Differences.</title>
        <authorList>
            <person name="Dluhosova J."/>
            <person name="Istvanek J."/>
            <person name="Nedelnik J."/>
            <person name="Repkova J."/>
        </authorList>
    </citation>
    <scope>NUCLEOTIDE SEQUENCE [LARGE SCALE GENOMIC DNA]</scope>
    <source>
        <strain evidence="2">cv. 10/8</strain>
        <tissue evidence="1">Leaf</tissue>
    </source>
</reference>
<dbReference type="EMBL" id="LXQA010075981">
    <property type="protein sequence ID" value="MCI10373.1"/>
    <property type="molecule type" value="Genomic_DNA"/>
</dbReference>
<accession>A0A392PE39</accession>